<dbReference type="KEGG" id="anr:Ana3638_17850"/>
<sequence>MEQERIPKPGQVYNHFKNNLYQIITVAIHTETGEKMVVYQALYGNFKTYVRPLSMFTSEVDFKKYPEAKQKYRFEQIILQDENSENPLDITDKATTESGSVPEYNITLESNTTSKYNSQFKINEESKSNTASDINTAANNSNMPQDEEGSINPVLLEFLEADSYEEKLAILLHKKKYITDKVLNDMAVSIDCTLDDGAIEERIAEFAYCLQTHARFENRRLR</sequence>
<feature type="domain" description="DUF1653" evidence="2">
    <location>
        <begin position="12"/>
        <end position="75"/>
    </location>
</feature>
<keyword evidence="4" id="KW-1185">Reference proteome</keyword>
<gene>
    <name evidence="3" type="ORF">Ana3638_17850</name>
</gene>
<dbReference type="Gene3D" id="2.30.30.320">
    <property type="entry name" value="DUF1653-like domain"/>
    <property type="match status" value="1"/>
</dbReference>
<evidence type="ECO:0000313" key="4">
    <source>
        <dbReference type="Proteomes" id="UP000464314"/>
    </source>
</evidence>
<organism evidence="3 4">
    <name type="scientific">Anaerocolumna sedimenticola</name>
    <dbReference type="NCBI Taxonomy" id="2696063"/>
    <lineage>
        <taxon>Bacteria</taxon>
        <taxon>Bacillati</taxon>
        <taxon>Bacillota</taxon>
        <taxon>Clostridia</taxon>
        <taxon>Lachnospirales</taxon>
        <taxon>Lachnospiraceae</taxon>
        <taxon>Anaerocolumna</taxon>
    </lineage>
</organism>
<feature type="compositionally biased region" description="Polar residues" evidence="1">
    <location>
        <begin position="128"/>
        <end position="144"/>
    </location>
</feature>
<dbReference type="InterPro" id="IPR023387">
    <property type="entry name" value="DUF1653-like_dom"/>
</dbReference>
<reference evidence="3 4" key="1">
    <citation type="submission" date="2020-01" db="EMBL/GenBank/DDBJ databases">
        <title>Genome analysis of Anaerocolumna sp. CBA3638.</title>
        <authorList>
            <person name="Kim J."/>
            <person name="Roh S.W."/>
        </authorList>
    </citation>
    <scope>NUCLEOTIDE SEQUENCE [LARGE SCALE GENOMIC DNA]</scope>
    <source>
        <strain evidence="3 4">CBA3638</strain>
    </source>
</reference>
<evidence type="ECO:0000259" key="2">
    <source>
        <dbReference type="Pfam" id="PF07866"/>
    </source>
</evidence>
<dbReference type="EMBL" id="CP048000">
    <property type="protein sequence ID" value="QHQ62416.1"/>
    <property type="molecule type" value="Genomic_DNA"/>
</dbReference>
<dbReference type="Pfam" id="PF07866">
    <property type="entry name" value="DUF1653"/>
    <property type="match status" value="1"/>
</dbReference>
<accession>A0A6P1TRP1</accession>
<feature type="region of interest" description="Disordered" evidence="1">
    <location>
        <begin position="126"/>
        <end position="148"/>
    </location>
</feature>
<protein>
    <submittedName>
        <fullName evidence="3">DUF1653 domain-containing protein</fullName>
    </submittedName>
</protein>
<evidence type="ECO:0000256" key="1">
    <source>
        <dbReference type="SAM" id="MobiDB-lite"/>
    </source>
</evidence>
<dbReference type="Proteomes" id="UP000464314">
    <property type="component" value="Chromosome"/>
</dbReference>
<dbReference type="AlphaFoldDB" id="A0A6P1TRP1"/>
<dbReference type="InterPro" id="IPR037135">
    <property type="entry name" value="DUF1653-like_dom_sf"/>
</dbReference>
<dbReference type="RefSeq" id="WP_161839240.1">
    <property type="nucleotide sequence ID" value="NZ_CP048000.1"/>
</dbReference>
<name>A0A6P1TRP1_9FIRM</name>
<proteinExistence type="predicted"/>
<evidence type="ECO:0000313" key="3">
    <source>
        <dbReference type="EMBL" id="QHQ62416.1"/>
    </source>
</evidence>